<protein>
    <recommendedName>
        <fullName evidence="10">Gustatory receptor</fullName>
    </recommendedName>
</protein>
<organism evidence="8 9">
    <name type="scientific">Scylla paramamosain</name>
    <name type="common">Mud crab</name>
    <dbReference type="NCBI Taxonomy" id="85552"/>
    <lineage>
        <taxon>Eukaryota</taxon>
        <taxon>Metazoa</taxon>
        <taxon>Ecdysozoa</taxon>
        <taxon>Arthropoda</taxon>
        <taxon>Crustacea</taxon>
        <taxon>Multicrustacea</taxon>
        <taxon>Malacostraca</taxon>
        <taxon>Eumalacostraca</taxon>
        <taxon>Eucarida</taxon>
        <taxon>Decapoda</taxon>
        <taxon>Pleocyemata</taxon>
        <taxon>Brachyura</taxon>
        <taxon>Eubrachyura</taxon>
        <taxon>Portunoidea</taxon>
        <taxon>Portunidae</taxon>
        <taxon>Portuninae</taxon>
        <taxon>Scylla</taxon>
    </lineage>
</organism>
<keyword evidence="3 7" id="KW-0812">Transmembrane</keyword>
<evidence type="ECO:0008006" key="10">
    <source>
        <dbReference type="Google" id="ProtNLM"/>
    </source>
</evidence>
<dbReference type="GO" id="GO:0050909">
    <property type="term" value="P:sensory perception of taste"/>
    <property type="evidence" value="ECO:0007669"/>
    <property type="project" value="InterPro"/>
</dbReference>
<feature type="transmembrane region" description="Helical" evidence="7">
    <location>
        <begin position="326"/>
        <end position="347"/>
    </location>
</feature>
<keyword evidence="2" id="KW-1003">Cell membrane</keyword>
<evidence type="ECO:0000256" key="2">
    <source>
        <dbReference type="ARBA" id="ARBA00022475"/>
    </source>
</evidence>
<feature type="transmembrane region" description="Helical" evidence="7">
    <location>
        <begin position="6"/>
        <end position="27"/>
    </location>
</feature>
<dbReference type="Pfam" id="PF08395">
    <property type="entry name" value="7tm_7"/>
    <property type="match status" value="1"/>
</dbReference>
<evidence type="ECO:0000256" key="7">
    <source>
        <dbReference type="SAM" id="Phobius"/>
    </source>
</evidence>
<gene>
    <name evidence="8" type="ORF">O3P69_016096</name>
</gene>
<feature type="transmembrane region" description="Helical" evidence="7">
    <location>
        <begin position="76"/>
        <end position="95"/>
    </location>
</feature>
<dbReference type="GO" id="GO:0005886">
    <property type="term" value="C:plasma membrane"/>
    <property type="evidence" value="ECO:0007669"/>
    <property type="project" value="UniProtKB-SubCell"/>
</dbReference>
<comment type="caution">
    <text evidence="8">The sequence shown here is derived from an EMBL/GenBank/DDBJ whole genome shotgun (WGS) entry which is preliminary data.</text>
</comment>
<feature type="transmembrane region" description="Helical" evidence="7">
    <location>
        <begin position="39"/>
        <end position="56"/>
    </location>
</feature>
<evidence type="ECO:0000313" key="9">
    <source>
        <dbReference type="Proteomes" id="UP001487740"/>
    </source>
</evidence>
<evidence type="ECO:0000313" key="8">
    <source>
        <dbReference type="EMBL" id="KAK8384132.1"/>
    </source>
</evidence>
<keyword evidence="4 7" id="KW-1133">Transmembrane helix</keyword>
<evidence type="ECO:0000256" key="4">
    <source>
        <dbReference type="ARBA" id="ARBA00022989"/>
    </source>
</evidence>
<feature type="region of interest" description="Disordered" evidence="6">
    <location>
        <begin position="236"/>
        <end position="263"/>
    </location>
</feature>
<feature type="transmembrane region" description="Helical" evidence="7">
    <location>
        <begin position="156"/>
        <end position="179"/>
    </location>
</feature>
<dbReference type="InterPro" id="IPR013604">
    <property type="entry name" value="7TM_chemorcpt"/>
</dbReference>
<evidence type="ECO:0000256" key="5">
    <source>
        <dbReference type="ARBA" id="ARBA00023136"/>
    </source>
</evidence>
<feature type="transmembrane region" description="Helical" evidence="7">
    <location>
        <begin position="299"/>
        <end position="320"/>
    </location>
</feature>
<evidence type="ECO:0000256" key="6">
    <source>
        <dbReference type="SAM" id="MobiDB-lite"/>
    </source>
</evidence>
<reference evidence="8 9" key="1">
    <citation type="submission" date="2023-03" db="EMBL/GenBank/DDBJ databases">
        <title>High-quality genome of Scylla paramamosain provides insights in environmental adaptation.</title>
        <authorList>
            <person name="Zhang L."/>
        </authorList>
    </citation>
    <scope>NUCLEOTIDE SEQUENCE [LARGE SCALE GENOMIC DNA]</scope>
    <source>
        <strain evidence="8">LZ_2023a</strain>
        <tissue evidence="8">Muscle</tissue>
    </source>
</reference>
<dbReference type="Proteomes" id="UP001487740">
    <property type="component" value="Unassembled WGS sequence"/>
</dbReference>
<comment type="subcellular location">
    <subcellularLocation>
        <location evidence="1">Cell membrane</location>
        <topology evidence="1">Multi-pass membrane protein</topology>
    </subcellularLocation>
</comment>
<evidence type="ECO:0000256" key="3">
    <source>
        <dbReference type="ARBA" id="ARBA00022692"/>
    </source>
</evidence>
<dbReference type="AlphaFoldDB" id="A0AAW0T9Y9"/>
<evidence type="ECO:0000256" key="1">
    <source>
        <dbReference type="ARBA" id="ARBA00004651"/>
    </source>
</evidence>
<dbReference type="EMBL" id="JARAKH010000036">
    <property type="protein sequence ID" value="KAK8384132.1"/>
    <property type="molecule type" value="Genomic_DNA"/>
</dbReference>
<sequence>MSSYASSPILRGLVLGLQVMGCLVYTWPASARARPSPALCAWAVLVQLSLLAWLFIEIYIEVNHHHFLCIGEVAHVLAVVFDLAALALLPAFLTVRSRLISRVLAGLGNIPYPHGPTYMCRASQLMHILMVLVAFSFITWTYVVSESALATVWKPVFALLNIFVIARVFFTVMLFRLLFHSLAEEIRDETRQLADRHDLSCLEPSDHDHDDHGGCQRSHDQLGNCNGNREGVKCPPEEGVERNTPGNTWKDTQRLDEGHSPAGADGDEVVAALNRLERKIYVVDGLLQGASTVFCEPMIVFFVCFTVSAITGTFFIYLEGHKAKNIAIYVVLCYIYIIRICYIGHVFTHKILDAIQFLRRVSSRCEDERVKASVERLVSYLATLSRLDLKGWCTLNLSTLGGVLSSMATYLVILLQVGGMRIDFTHNHKVHNIQRVMRGHPTAYSPSSANDPPLPSAVCPSALQTPDHLPLSAVPRSSRSVQL</sequence>
<keyword evidence="9" id="KW-1185">Reference proteome</keyword>
<accession>A0AAW0T9Y9</accession>
<keyword evidence="5 7" id="KW-0472">Membrane</keyword>
<feature type="transmembrane region" description="Helical" evidence="7">
    <location>
        <begin position="125"/>
        <end position="144"/>
    </location>
</feature>
<proteinExistence type="predicted"/>
<name>A0AAW0T9Y9_SCYPA</name>